<dbReference type="Gene3D" id="3.30.70.1380">
    <property type="entry name" value="Transcriptional regulatory protein pf0864 domain like"/>
    <property type="match status" value="1"/>
</dbReference>
<keyword evidence="4" id="KW-1185">Reference proteome</keyword>
<sequence>MTVAWIDAGNGCAGDMLLAALVDAGADFDVIGEGLARLRVDDVRLTEEVVRRHGLRARRIVVEAPETRHARHLPEILGLIGSAGLPAAVERFATKVFGTLADAEAAVHGIERDHVHFHEVGALDAIVDIVGCALGLDLLGLLDAGVTVSPIAVGGGTVTAAHGRLTVPPPAVLALLTTAGAPVAAHPAARELCTPTGAALLVTLAGAYGPMPACVPVKVGVGAGTADAPGHANIVRVVVGSAVEPDRTWVRATMTVVETTVDDLDPRLWPEVLAALRGAGAADAWCAPVTAPKGRPGMVLTALAADDRVDGVCAAVFAHTSTLGVRLSPVERRSLPRDSVTVDYRGRPVSVKRGFLNGVVVTAQPEYEEVKAAAEATGQPLRRVLEEVRVLSSQ</sequence>
<reference evidence="3 4" key="1">
    <citation type="submission" date="2023-06" db="EMBL/GenBank/DDBJ databases">
        <authorList>
            <person name="Oyuntsetseg B."/>
            <person name="Kim S.B."/>
        </authorList>
    </citation>
    <scope>NUCLEOTIDE SEQUENCE [LARGE SCALE GENOMIC DNA]</scope>
    <source>
        <strain evidence="3 4">4-36</strain>
    </source>
</reference>
<dbReference type="EMBL" id="CP127295">
    <property type="protein sequence ID" value="WIY06463.1"/>
    <property type="molecule type" value="Genomic_DNA"/>
</dbReference>
<name>A0A9Y2JXE0_9PSEU</name>
<dbReference type="HAMAP" id="MF_01074">
    <property type="entry name" value="LarC"/>
    <property type="match status" value="1"/>
</dbReference>
<evidence type="ECO:0000256" key="1">
    <source>
        <dbReference type="ARBA" id="ARBA00022596"/>
    </source>
</evidence>
<dbReference type="Proteomes" id="UP001239397">
    <property type="component" value="Chromosome"/>
</dbReference>
<evidence type="ECO:0000313" key="3">
    <source>
        <dbReference type="EMBL" id="WIY06463.1"/>
    </source>
</evidence>
<dbReference type="Gene3D" id="3.10.20.300">
    <property type="entry name" value="mk0293 like domain"/>
    <property type="match status" value="1"/>
</dbReference>
<dbReference type="EC" id="4.99.1.12" evidence="2"/>
<dbReference type="KEGG" id="amog:QRX60_22425"/>
<dbReference type="GO" id="GO:0051604">
    <property type="term" value="P:protein maturation"/>
    <property type="evidence" value="ECO:0007669"/>
    <property type="project" value="UniProtKB-UniRule"/>
</dbReference>
<accession>A0A9Y2JXE0</accession>
<comment type="catalytic activity">
    <reaction evidence="2">
        <text>Ni(II)-pyridinium-3,5-bisthiocarboxylate mononucleotide = pyridinium-3,5-bisthiocarboxylate mononucleotide + Ni(2+)</text>
        <dbReference type="Rhea" id="RHEA:54784"/>
        <dbReference type="ChEBI" id="CHEBI:49786"/>
        <dbReference type="ChEBI" id="CHEBI:137372"/>
        <dbReference type="ChEBI" id="CHEBI:137373"/>
        <dbReference type="EC" id="4.99.1.12"/>
    </reaction>
</comment>
<evidence type="ECO:0000313" key="4">
    <source>
        <dbReference type="Proteomes" id="UP001239397"/>
    </source>
</evidence>
<protein>
    <recommendedName>
        <fullName evidence="2">Pyridinium-3,5-bisthiocarboxylic acid mononucleotide nickel insertion protein</fullName>
        <shortName evidence="2">P2TMN nickel insertion protein</shortName>
        <ecNumber evidence="2">4.99.1.12</ecNumber>
    </recommendedName>
    <alternativeName>
        <fullName evidence="2">Nickel-pincer cofactor biosynthesis protein LarC</fullName>
    </alternativeName>
</protein>
<dbReference type="Pfam" id="PF01969">
    <property type="entry name" value="Ni_insertion"/>
    <property type="match status" value="1"/>
</dbReference>
<keyword evidence="2" id="KW-0456">Lyase</keyword>
<dbReference type="PANTHER" id="PTHR36566">
    <property type="entry name" value="NICKEL INSERTION PROTEIN-RELATED"/>
    <property type="match status" value="1"/>
</dbReference>
<dbReference type="AlphaFoldDB" id="A0A9Y2JXE0"/>
<comment type="function">
    <text evidence="2">Involved in the biosynthesis of a nickel-pincer cofactor ((SCS)Ni(II) pincer complex). Binds Ni(2+), and functions in nickel delivery to pyridinium-3,5-bisthiocarboxylic acid mononucleotide (P2TMN), to form the mature cofactor. Is thus probably required for the activation of nickel-pincer cofactor-dependent enzymes.</text>
</comment>
<proteinExistence type="inferred from homology"/>
<organism evidence="3 4">
    <name type="scientific">Amycolatopsis mongoliensis</name>
    <dbReference type="NCBI Taxonomy" id="715475"/>
    <lineage>
        <taxon>Bacteria</taxon>
        <taxon>Bacillati</taxon>
        <taxon>Actinomycetota</taxon>
        <taxon>Actinomycetes</taxon>
        <taxon>Pseudonocardiales</taxon>
        <taxon>Pseudonocardiaceae</taxon>
        <taxon>Amycolatopsis</taxon>
    </lineage>
</organism>
<dbReference type="PANTHER" id="PTHR36566:SF1">
    <property type="entry name" value="PYRIDINIUM-3,5-BISTHIOCARBOXYLIC ACID MONONUCLEOTIDE NICKEL INSERTION PROTEIN"/>
    <property type="match status" value="1"/>
</dbReference>
<dbReference type="NCBIfam" id="TIGR00299">
    <property type="entry name" value="nickel pincer cofactor biosynthesis protein LarC"/>
    <property type="match status" value="1"/>
</dbReference>
<dbReference type="GO" id="GO:0016151">
    <property type="term" value="F:nickel cation binding"/>
    <property type="evidence" value="ECO:0007669"/>
    <property type="project" value="UniProtKB-UniRule"/>
</dbReference>
<dbReference type="RefSeq" id="WP_286002722.1">
    <property type="nucleotide sequence ID" value="NZ_CP127295.1"/>
</dbReference>
<comment type="similarity">
    <text evidence="2">Belongs to the LarC family.</text>
</comment>
<gene>
    <name evidence="2 3" type="primary">larC</name>
    <name evidence="3" type="ORF">QRX60_22425</name>
</gene>
<evidence type="ECO:0000256" key="2">
    <source>
        <dbReference type="HAMAP-Rule" id="MF_01074"/>
    </source>
</evidence>
<keyword evidence="1 2" id="KW-0533">Nickel</keyword>
<dbReference type="InterPro" id="IPR002822">
    <property type="entry name" value="Ni_insertion"/>
</dbReference>
<dbReference type="GO" id="GO:0016829">
    <property type="term" value="F:lyase activity"/>
    <property type="evidence" value="ECO:0007669"/>
    <property type="project" value="UniProtKB-UniRule"/>
</dbReference>